<organism evidence="11 12">
    <name type="scientific">Aquabacterium olei</name>
    <dbReference type="NCBI Taxonomy" id="1296669"/>
    <lineage>
        <taxon>Bacteria</taxon>
        <taxon>Pseudomonadati</taxon>
        <taxon>Pseudomonadota</taxon>
        <taxon>Betaproteobacteria</taxon>
        <taxon>Burkholderiales</taxon>
        <taxon>Aquabacterium</taxon>
    </lineage>
</organism>
<feature type="transmembrane region" description="Helical" evidence="9">
    <location>
        <begin position="80"/>
        <end position="100"/>
    </location>
</feature>
<evidence type="ECO:0000256" key="4">
    <source>
        <dbReference type="ARBA" id="ARBA00022679"/>
    </source>
</evidence>
<evidence type="ECO:0000256" key="3">
    <source>
        <dbReference type="ARBA" id="ARBA00022553"/>
    </source>
</evidence>
<evidence type="ECO:0000313" key="12">
    <source>
        <dbReference type="Proteomes" id="UP000244892"/>
    </source>
</evidence>
<keyword evidence="9" id="KW-0812">Transmembrane</keyword>
<evidence type="ECO:0000259" key="10">
    <source>
        <dbReference type="PROSITE" id="PS50109"/>
    </source>
</evidence>
<evidence type="ECO:0000256" key="7">
    <source>
        <dbReference type="ARBA" id="ARBA00022840"/>
    </source>
</evidence>
<evidence type="ECO:0000256" key="5">
    <source>
        <dbReference type="ARBA" id="ARBA00022741"/>
    </source>
</evidence>
<keyword evidence="6 11" id="KW-0418">Kinase</keyword>
<keyword evidence="8" id="KW-0902">Two-component regulatory system</keyword>
<dbReference type="InterPro" id="IPR003594">
    <property type="entry name" value="HATPase_dom"/>
</dbReference>
<feature type="transmembrane region" description="Helical" evidence="9">
    <location>
        <begin position="20"/>
        <end position="44"/>
    </location>
</feature>
<dbReference type="EMBL" id="CP029211">
    <property type="protein sequence ID" value="AWI55381.1"/>
    <property type="molecule type" value="Genomic_DNA"/>
</dbReference>
<name>A0A2U8FWE5_9BURK</name>
<reference evidence="11 12" key="1">
    <citation type="submission" date="2018-05" db="EMBL/GenBank/DDBJ databases">
        <title>complete genome sequence of Aquabacterium olei NBRC 110486.</title>
        <authorList>
            <person name="Tang B."/>
            <person name="Chang J."/>
            <person name="Zhang L."/>
            <person name="Yang H."/>
        </authorList>
    </citation>
    <scope>NUCLEOTIDE SEQUENCE [LARGE SCALE GENOMIC DNA]</scope>
    <source>
        <strain evidence="11 12">NBRC 110486</strain>
        <plasmid evidence="12">Plasmid ptb101</plasmid>
    </source>
</reference>
<proteinExistence type="predicted"/>
<gene>
    <name evidence="11" type="ORF">DEH84_17445</name>
</gene>
<keyword evidence="9" id="KW-1133">Transmembrane helix</keyword>
<dbReference type="Proteomes" id="UP000244892">
    <property type="component" value="Plasmid pTB101"/>
</dbReference>
<protein>
    <recommendedName>
        <fullName evidence="2">histidine kinase</fullName>
        <ecNumber evidence="2">2.7.13.3</ecNumber>
    </recommendedName>
</protein>
<evidence type="ECO:0000256" key="1">
    <source>
        <dbReference type="ARBA" id="ARBA00000085"/>
    </source>
</evidence>
<evidence type="ECO:0000256" key="9">
    <source>
        <dbReference type="SAM" id="Phobius"/>
    </source>
</evidence>
<keyword evidence="4" id="KW-0808">Transferase</keyword>
<dbReference type="EC" id="2.7.13.3" evidence="2"/>
<dbReference type="SUPFAM" id="SSF55874">
    <property type="entry name" value="ATPase domain of HSP90 chaperone/DNA topoisomerase II/histidine kinase"/>
    <property type="match status" value="1"/>
</dbReference>
<sequence length="493" mass="53062">MMMMRTFTERWSSPGERPRVPVAVVSACAVCVLILWMLGMAMWWDHARTSQALEAVCKKQAAPVVDACELAPTLHAPSALPAWLLSAALALVGAGLWAMWRGQASQGRGQRAGAGPSNPPGTPGDVLKARTLLLMQESGRLFCRTELNESTLIRAMQWLQEALGAGTVALRLSTDVQRLLGWRATLVTRHLPECAGTWADGVLRSEGLARVLPGHDGGPPTVVVAVQGERGAVGVLAVEFAAGCDVSSAHLQAADSFANLCAMAIAGVWRSHEDRRIALMEERGAIAAELHDSLAQALAFMKIQVAQLQRAMQSEETSPQVKGAADDLRKGLSNAYQTVRQLIAAFRVRMGPGGLREAVQETIDELSERSGMDIAFEEALDLCPLEVNEEFHVMQVIREALSNTVRHSGAGRAWVTIRPDPSHHITVTVEDDGQGFGSPSTDGQHHGLSIMKERARSLGGEVEFGERPGGGSRIRLVFSPERLPSLTHAGNDR</sequence>
<dbReference type="PROSITE" id="PS50109">
    <property type="entry name" value="HIS_KIN"/>
    <property type="match status" value="1"/>
</dbReference>
<feature type="domain" description="Histidine kinase" evidence="10">
    <location>
        <begin position="285"/>
        <end position="482"/>
    </location>
</feature>
<keyword evidence="5" id="KW-0547">Nucleotide-binding</keyword>
<accession>A0A2U8FWE5</accession>
<dbReference type="InterPro" id="IPR011712">
    <property type="entry name" value="Sig_transdc_His_kin_sub3_dim/P"/>
</dbReference>
<dbReference type="InterPro" id="IPR050482">
    <property type="entry name" value="Sensor_HK_TwoCompSys"/>
</dbReference>
<comment type="catalytic activity">
    <reaction evidence="1">
        <text>ATP + protein L-histidine = ADP + protein N-phospho-L-histidine.</text>
        <dbReference type="EC" id="2.7.13.3"/>
    </reaction>
</comment>
<dbReference type="SMART" id="SM00387">
    <property type="entry name" value="HATPase_c"/>
    <property type="match status" value="1"/>
</dbReference>
<dbReference type="InterPro" id="IPR036890">
    <property type="entry name" value="HATPase_C_sf"/>
</dbReference>
<evidence type="ECO:0000256" key="8">
    <source>
        <dbReference type="ARBA" id="ARBA00023012"/>
    </source>
</evidence>
<keyword evidence="12" id="KW-1185">Reference proteome</keyword>
<evidence type="ECO:0000256" key="6">
    <source>
        <dbReference type="ARBA" id="ARBA00022777"/>
    </source>
</evidence>
<keyword evidence="7" id="KW-0067">ATP-binding</keyword>
<dbReference type="AlphaFoldDB" id="A0A2U8FWE5"/>
<dbReference type="Gene3D" id="3.30.565.10">
    <property type="entry name" value="Histidine kinase-like ATPase, C-terminal domain"/>
    <property type="match status" value="1"/>
</dbReference>
<dbReference type="PANTHER" id="PTHR24421:SF10">
    <property type="entry name" value="NITRATE_NITRITE SENSOR PROTEIN NARQ"/>
    <property type="match status" value="1"/>
</dbReference>
<dbReference type="PANTHER" id="PTHR24421">
    <property type="entry name" value="NITRATE/NITRITE SENSOR PROTEIN NARX-RELATED"/>
    <property type="match status" value="1"/>
</dbReference>
<evidence type="ECO:0000313" key="11">
    <source>
        <dbReference type="EMBL" id="AWI55381.1"/>
    </source>
</evidence>
<keyword evidence="9" id="KW-0472">Membrane</keyword>
<dbReference type="GO" id="GO:0016020">
    <property type="term" value="C:membrane"/>
    <property type="evidence" value="ECO:0007669"/>
    <property type="project" value="InterPro"/>
</dbReference>
<dbReference type="Gene3D" id="1.20.5.1930">
    <property type="match status" value="1"/>
</dbReference>
<evidence type="ECO:0000256" key="2">
    <source>
        <dbReference type="ARBA" id="ARBA00012438"/>
    </source>
</evidence>
<dbReference type="GO" id="GO:0046983">
    <property type="term" value="F:protein dimerization activity"/>
    <property type="evidence" value="ECO:0007669"/>
    <property type="project" value="InterPro"/>
</dbReference>
<geneLocation type="plasmid" evidence="12">
    <name>ptb101</name>
</geneLocation>
<dbReference type="InterPro" id="IPR005467">
    <property type="entry name" value="His_kinase_dom"/>
</dbReference>
<keyword evidence="11" id="KW-0614">Plasmid</keyword>
<dbReference type="CDD" id="cd16917">
    <property type="entry name" value="HATPase_UhpB-NarQ-NarX-like"/>
    <property type="match status" value="1"/>
</dbReference>
<dbReference type="Pfam" id="PF07730">
    <property type="entry name" value="HisKA_3"/>
    <property type="match status" value="1"/>
</dbReference>
<keyword evidence="3" id="KW-0597">Phosphoprotein</keyword>
<dbReference type="KEGG" id="aon:DEH84_17445"/>
<dbReference type="GO" id="GO:0005524">
    <property type="term" value="F:ATP binding"/>
    <property type="evidence" value="ECO:0007669"/>
    <property type="project" value="UniProtKB-KW"/>
</dbReference>
<dbReference type="GO" id="GO:0000155">
    <property type="term" value="F:phosphorelay sensor kinase activity"/>
    <property type="evidence" value="ECO:0007669"/>
    <property type="project" value="InterPro"/>
</dbReference>
<dbReference type="Pfam" id="PF02518">
    <property type="entry name" value="HATPase_c"/>
    <property type="match status" value="1"/>
</dbReference>